<feature type="transmembrane region" description="Helical" evidence="8">
    <location>
        <begin position="81"/>
        <end position="98"/>
    </location>
</feature>
<feature type="transmembrane region" description="Helical" evidence="8">
    <location>
        <begin position="361"/>
        <end position="385"/>
    </location>
</feature>
<gene>
    <name evidence="9" type="ORF">IAB46_14680</name>
</gene>
<dbReference type="AlphaFoldDB" id="A0A9D1JSF4"/>
<reference evidence="9" key="2">
    <citation type="journal article" date="2021" name="PeerJ">
        <title>Extensive microbial diversity within the chicken gut microbiome revealed by metagenomics and culture.</title>
        <authorList>
            <person name="Gilroy R."/>
            <person name="Ravi A."/>
            <person name="Getino M."/>
            <person name="Pursley I."/>
            <person name="Horton D.L."/>
            <person name="Alikhan N.F."/>
            <person name="Baker D."/>
            <person name="Gharbi K."/>
            <person name="Hall N."/>
            <person name="Watson M."/>
            <person name="Adriaenssens E.M."/>
            <person name="Foster-Nyarko E."/>
            <person name="Jarju S."/>
            <person name="Secka A."/>
            <person name="Antonio M."/>
            <person name="Oren A."/>
            <person name="Chaudhuri R.R."/>
            <person name="La Ragione R."/>
            <person name="Hildebrand F."/>
            <person name="Pallen M.J."/>
        </authorList>
    </citation>
    <scope>NUCLEOTIDE SEQUENCE</scope>
    <source>
        <strain evidence="9">CHK178-757</strain>
    </source>
</reference>
<evidence type="ECO:0000313" key="9">
    <source>
        <dbReference type="EMBL" id="HIS48764.1"/>
    </source>
</evidence>
<evidence type="ECO:0000256" key="3">
    <source>
        <dbReference type="ARBA" id="ARBA00022475"/>
    </source>
</evidence>
<comment type="caution">
    <text evidence="9">The sequence shown here is derived from an EMBL/GenBank/DDBJ whole genome shotgun (WGS) entry which is preliminary data.</text>
</comment>
<keyword evidence="7" id="KW-0808">Transferase</keyword>
<protein>
    <submittedName>
        <fullName evidence="9">MBOAT family protein</fullName>
    </submittedName>
</protein>
<keyword evidence="4 8" id="KW-0812">Transmembrane</keyword>
<dbReference type="InterPro" id="IPR004299">
    <property type="entry name" value="MBOAT_fam"/>
</dbReference>
<sequence length="470" mass="54635">MIFSSLFFLFVFLPFMLLIYYVVPWKIKNFVILVFSIVFYAWGEPVYVILMIFSILINFVTGLELEQYKRENNLRKRRMTLIFNIIVNLGILGFFKYYGFFVENINKILPFDIPYKELALPVGISFYTFQTLSYIIDLYWGRVEVQRKLVDFAVYVTMFPQLIAGPIVRYADVARQLASRQLSAIKFGEGCAWFLRGLGKKVIFANNIGALYETIVALPASETTVVTAWLGAIAYTFQIYFDFGGYSDMAIGLGKMLGFDFIKNFDYPYISKSITEFWRRWHISLSTWFREYVYIPLGGNRVSVAKHIRNIMIVWLLTGFWHGAAWNFMLWGIYYGVLLLLEKYILKDFLARIPSIAQHIYAMVFVIIGWVFFFSTSVSSAMGYIGHMFGIGTGGFLNAQTIYYLRNYGILMILMVICSGPALYNKYKKTVFGRGGWRLYLSLALYILLFIVVIAFLVNATYNPFLYFRF</sequence>
<feature type="transmembrane region" description="Helical" evidence="8">
    <location>
        <begin position="30"/>
        <end position="60"/>
    </location>
</feature>
<comment type="similarity">
    <text evidence="2 7">Belongs to the membrane-bound acyltransferase family.</text>
</comment>
<dbReference type="PIRSF" id="PIRSF016636">
    <property type="entry name" value="AlgI_DltB"/>
    <property type="match status" value="1"/>
</dbReference>
<dbReference type="GO" id="GO:0016746">
    <property type="term" value="F:acyltransferase activity"/>
    <property type="evidence" value="ECO:0007669"/>
    <property type="project" value="UniProtKB-KW"/>
</dbReference>
<evidence type="ECO:0000256" key="5">
    <source>
        <dbReference type="ARBA" id="ARBA00022989"/>
    </source>
</evidence>
<dbReference type="EMBL" id="DVIT01000062">
    <property type="protein sequence ID" value="HIS48764.1"/>
    <property type="molecule type" value="Genomic_DNA"/>
</dbReference>
<dbReference type="GO" id="GO:0042121">
    <property type="term" value="P:alginic acid biosynthetic process"/>
    <property type="evidence" value="ECO:0007669"/>
    <property type="project" value="InterPro"/>
</dbReference>
<dbReference type="InterPro" id="IPR024194">
    <property type="entry name" value="Ac/AlaTfrase_AlgI/DltB"/>
</dbReference>
<dbReference type="InterPro" id="IPR028362">
    <property type="entry name" value="AlgI"/>
</dbReference>
<dbReference type="GO" id="GO:0005886">
    <property type="term" value="C:plasma membrane"/>
    <property type="evidence" value="ECO:0007669"/>
    <property type="project" value="UniProtKB-SubCell"/>
</dbReference>
<feature type="transmembrane region" description="Helical" evidence="8">
    <location>
        <begin position="437"/>
        <end position="462"/>
    </location>
</feature>
<evidence type="ECO:0000256" key="4">
    <source>
        <dbReference type="ARBA" id="ARBA00022692"/>
    </source>
</evidence>
<feature type="transmembrane region" description="Helical" evidence="8">
    <location>
        <begin position="405"/>
        <end position="425"/>
    </location>
</feature>
<accession>A0A9D1JSF4</accession>
<dbReference type="PANTHER" id="PTHR13285">
    <property type="entry name" value="ACYLTRANSFERASE"/>
    <property type="match status" value="1"/>
</dbReference>
<evidence type="ECO:0000256" key="7">
    <source>
        <dbReference type="PIRNR" id="PIRNR016636"/>
    </source>
</evidence>
<evidence type="ECO:0000256" key="6">
    <source>
        <dbReference type="ARBA" id="ARBA00023136"/>
    </source>
</evidence>
<comment type="subcellular location">
    <subcellularLocation>
        <location evidence="1">Cell membrane</location>
        <topology evidence="1">Multi-pass membrane protein</topology>
    </subcellularLocation>
</comment>
<keyword evidence="7" id="KW-0012">Acyltransferase</keyword>
<feature type="transmembrane region" description="Helical" evidence="8">
    <location>
        <begin position="312"/>
        <end position="341"/>
    </location>
</feature>
<dbReference type="PANTHER" id="PTHR13285:SF18">
    <property type="entry name" value="PROTEIN-CYSTEINE N-PALMITOYLTRANSFERASE RASP"/>
    <property type="match status" value="1"/>
</dbReference>
<keyword evidence="6 7" id="KW-0472">Membrane</keyword>
<feature type="transmembrane region" description="Helical" evidence="8">
    <location>
        <begin position="118"/>
        <end position="140"/>
    </location>
</feature>
<feature type="transmembrane region" description="Helical" evidence="8">
    <location>
        <begin position="7"/>
        <end position="24"/>
    </location>
</feature>
<organism evidence="9 10">
    <name type="scientific">Candidatus Scybalocola faecigallinarum</name>
    <dbReference type="NCBI Taxonomy" id="2840941"/>
    <lineage>
        <taxon>Bacteria</taxon>
        <taxon>Bacillati</taxon>
        <taxon>Bacillota</taxon>
        <taxon>Clostridia</taxon>
        <taxon>Lachnospirales</taxon>
        <taxon>Lachnospiraceae</taxon>
        <taxon>Lachnospiraceae incertae sedis</taxon>
        <taxon>Candidatus Scybalocola (ex Gilroy et al. 2021)</taxon>
    </lineage>
</organism>
<evidence type="ECO:0000256" key="8">
    <source>
        <dbReference type="SAM" id="Phobius"/>
    </source>
</evidence>
<dbReference type="Pfam" id="PF03062">
    <property type="entry name" value="MBOAT"/>
    <property type="match status" value="1"/>
</dbReference>
<keyword evidence="3 7" id="KW-1003">Cell membrane</keyword>
<evidence type="ECO:0000313" key="10">
    <source>
        <dbReference type="Proteomes" id="UP000823927"/>
    </source>
</evidence>
<reference evidence="9" key="1">
    <citation type="submission" date="2020-10" db="EMBL/GenBank/DDBJ databases">
        <authorList>
            <person name="Gilroy R."/>
        </authorList>
    </citation>
    <scope>NUCLEOTIDE SEQUENCE</scope>
    <source>
        <strain evidence="9">CHK178-757</strain>
    </source>
</reference>
<dbReference type="InterPro" id="IPR051085">
    <property type="entry name" value="MB_O-acyltransferase"/>
</dbReference>
<dbReference type="PIRSF" id="PIRSF500217">
    <property type="entry name" value="AlgI"/>
    <property type="match status" value="1"/>
</dbReference>
<evidence type="ECO:0000256" key="2">
    <source>
        <dbReference type="ARBA" id="ARBA00010323"/>
    </source>
</evidence>
<keyword evidence="5 8" id="KW-1133">Transmembrane helix</keyword>
<dbReference type="Proteomes" id="UP000823927">
    <property type="component" value="Unassembled WGS sequence"/>
</dbReference>
<evidence type="ECO:0000256" key="1">
    <source>
        <dbReference type="ARBA" id="ARBA00004651"/>
    </source>
</evidence>
<name>A0A9D1JSF4_9FIRM</name>
<proteinExistence type="inferred from homology"/>